<feature type="chain" id="PRO_5042020823" evidence="1">
    <location>
        <begin position="22"/>
        <end position="198"/>
    </location>
</feature>
<dbReference type="AlphaFoldDB" id="A0AAE3L3U7"/>
<evidence type="ECO:0000313" key="2">
    <source>
        <dbReference type="EMBL" id="MCS3902783.1"/>
    </source>
</evidence>
<dbReference type="Gene3D" id="1.25.40.10">
    <property type="entry name" value="Tetratricopeptide repeat domain"/>
    <property type="match status" value="1"/>
</dbReference>
<gene>
    <name evidence="2" type="ORF">J2T55_000787</name>
</gene>
<evidence type="ECO:0000313" key="3">
    <source>
        <dbReference type="Proteomes" id="UP001204445"/>
    </source>
</evidence>
<dbReference type="SUPFAM" id="SSF81901">
    <property type="entry name" value="HCP-like"/>
    <property type="match status" value="1"/>
</dbReference>
<reference evidence="2" key="1">
    <citation type="submission" date="2022-08" db="EMBL/GenBank/DDBJ databases">
        <title>Genomic Encyclopedia of Type Strains, Phase III (KMG-III): the genomes of soil and plant-associated and newly described type strains.</title>
        <authorList>
            <person name="Whitman W."/>
        </authorList>
    </citation>
    <scope>NUCLEOTIDE SEQUENCE</scope>
    <source>
        <strain evidence="2">HMT 1</strain>
    </source>
</reference>
<dbReference type="SMART" id="SM00671">
    <property type="entry name" value="SEL1"/>
    <property type="match status" value="3"/>
</dbReference>
<dbReference type="PANTHER" id="PTHR11102">
    <property type="entry name" value="SEL-1-LIKE PROTEIN"/>
    <property type="match status" value="1"/>
</dbReference>
<evidence type="ECO:0000256" key="1">
    <source>
        <dbReference type="SAM" id="SignalP"/>
    </source>
</evidence>
<sequence>MPKIKLLFYLLVLCIALPSLALADKGEEAFEKAREYDRSNETDKAVAALKEAVDAGHLEAHNKLAYWYWKGNGVEKDVERARELFTAAAEEDLAIAQYQLAELIMSTDGDAEAAVKWYERAAHQKHVPAMSKAAAIYADEDNDVETNLPLAQAWYLVAKEAGGYVSEGKLEFIERKMSHNEKDEAKNLYKELLEKLTS</sequence>
<dbReference type="Proteomes" id="UP001204445">
    <property type="component" value="Unassembled WGS sequence"/>
</dbReference>
<comment type="caution">
    <text evidence="2">The sequence shown here is derived from an EMBL/GenBank/DDBJ whole genome shotgun (WGS) entry which is preliminary data.</text>
</comment>
<keyword evidence="3" id="KW-1185">Reference proteome</keyword>
<keyword evidence="1" id="KW-0732">Signal</keyword>
<protein>
    <submittedName>
        <fullName evidence="2">TPR repeat protein</fullName>
    </submittedName>
</protein>
<dbReference type="RefSeq" id="WP_259054368.1">
    <property type="nucleotide sequence ID" value="NZ_JANUCT010000004.1"/>
</dbReference>
<feature type="signal peptide" evidence="1">
    <location>
        <begin position="1"/>
        <end position="21"/>
    </location>
</feature>
<organism evidence="2 3">
    <name type="scientific">Methylohalomonas lacus</name>
    <dbReference type="NCBI Taxonomy" id="398773"/>
    <lineage>
        <taxon>Bacteria</taxon>
        <taxon>Pseudomonadati</taxon>
        <taxon>Pseudomonadota</taxon>
        <taxon>Gammaproteobacteria</taxon>
        <taxon>Methylohalomonadales</taxon>
        <taxon>Methylohalomonadaceae</taxon>
        <taxon>Methylohalomonas</taxon>
    </lineage>
</organism>
<dbReference type="InterPro" id="IPR050767">
    <property type="entry name" value="Sel1_AlgK"/>
</dbReference>
<dbReference type="InterPro" id="IPR011990">
    <property type="entry name" value="TPR-like_helical_dom_sf"/>
</dbReference>
<dbReference type="EMBL" id="JANUCT010000004">
    <property type="protein sequence ID" value="MCS3902783.1"/>
    <property type="molecule type" value="Genomic_DNA"/>
</dbReference>
<accession>A0AAE3L3U7</accession>
<dbReference type="PANTHER" id="PTHR11102:SF160">
    <property type="entry name" value="ERAD-ASSOCIATED E3 UBIQUITIN-PROTEIN LIGASE COMPONENT HRD3"/>
    <property type="match status" value="1"/>
</dbReference>
<dbReference type="InterPro" id="IPR006597">
    <property type="entry name" value="Sel1-like"/>
</dbReference>
<proteinExistence type="predicted"/>
<dbReference type="Pfam" id="PF08238">
    <property type="entry name" value="Sel1"/>
    <property type="match status" value="3"/>
</dbReference>
<name>A0AAE3L3U7_9GAMM</name>